<dbReference type="Proteomes" id="UP001438112">
    <property type="component" value="Unassembled WGS sequence"/>
</dbReference>
<gene>
    <name evidence="1" type="ORF">AP20H10_03130</name>
</gene>
<sequence length="61" mass="7173">MIGPLSNPEDDWIQSLDEAEYINEHANEVLFYVQHNVKSKKKRIKVLRKALYDESKNVKAE</sequence>
<accession>A0ABP9ZGL7</accession>
<keyword evidence="2" id="KW-1185">Reference proteome</keyword>
<organism evidence="1 2">
    <name type="scientific">Apilactobacillus apinorum</name>
    <dbReference type="NCBI Taxonomy" id="1218495"/>
    <lineage>
        <taxon>Bacteria</taxon>
        <taxon>Bacillati</taxon>
        <taxon>Bacillota</taxon>
        <taxon>Bacilli</taxon>
        <taxon>Lactobacillales</taxon>
        <taxon>Lactobacillaceae</taxon>
        <taxon>Apilactobacillus</taxon>
    </lineage>
</organism>
<evidence type="ECO:0000313" key="2">
    <source>
        <dbReference type="Proteomes" id="UP001438112"/>
    </source>
</evidence>
<dbReference type="EMBL" id="BAABVV010000024">
    <property type="protein sequence ID" value="GAA6113950.1"/>
    <property type="molecule type" value="Genomic_DNA"/>
</dbReference>
<reference evidence="1 2" key="1">
    <citation type="submission" date="2024-03" db="EMBL/GenBank/DDBJ databases">
        <title>Inconsistent identification of Apilactobacillus kunkeei-related strains obtained by well-developed overall genome related indices.</title>
        <authorList>
            <person name="Maeno S."/>
            <person name="Endo A."/>
        </authorList>
    </citation>
    <scope>NUCLEOTIDE SEQUENCE [LARGE SCALE GENOMIC DNA]</scope>
    <source>
        <strain evidence="1 2">20H-10</strain>
    </source>
</reference>
<comment type="caution">
    <text evidence="1">The sequence shown here is derived from an EMBL/GenBank/DDBJ whole genome shotgun (WGS) entry which is preliminary data.</text>
</comment>
<protein>
    <submittedName>
        <fullName evidence="1">Uncharacterized protein</fullName>
    </submittedName>
</protein>
<proteinExistence type="predicted"/>
<dbReference type="RefSeq" id="WP_353317390.1">
    <property type="nucleotide sequence ID" value="NZ_BAABVV010000024.1"/>
</dbReference>
<evidence type="ECO:0000313" key="1">
    <source>
        <dbReference type="EMBL" id="GAA6113950.1"/>
    </source>
</evidence>
<name>A0ABP9ZGL7_9LACO</name>